<dbReference type="EMBL" id="JBHUHX010000032">
    <property type="protein sequence ID" value="MFD2112653.1"/>
    <property type="molecule type" value="Genomic_DNA"/>
</dbReference>
<dbReference type="PANTHER" id="PTHR42747:SF3">
    <property type="entry name" value="NITRONATE MONOOXYGENASE-RELATED"/>
    <property type="match status" value="1"/>
</dbReference>
<evidence type="ECO:0000256" key="3">
    <source>
        <dbReference type="ARBA" id="ARBA00022575"/>
    </source>
</evidence>
<protein>
    <recommendedName>
        <fullName evidence="8">Propionate 3-nitronate monooxygenase</fullName>
    </recommendedName>
</protein>
<proteinExistence type="inferred from homology"/>
<evidence type="ECO:0000313" key="10">
    <source>
        <dbReference type="EMBL" id="MFD2112653.1"/>
    </source>
</evidence>
<dbReference type="GO" id="GO:0016491">
    <property type="term" value="F:oxidoreductase activity"/>
    <property type="evidence" value="ECO:0007669"/>
    <property type="project" value="UniProtKB-KW"/>
</dbReference>
<comment type="catalytic activity">
    <reaction evidence="9">
        <text>3 propionate 3-nitronate + 3 O2 + H2O = 3 3-oxopropanoate + 2 nitrate + nitrite + H2O2 + 3 H(+)</text>
        <dbReference type="Rhea" id="RHEA:57332"/>
        <dbReference type="ChEBI" id="CHEBI:15377"/>
        <dbReference type="ChEBI" id="CHEBI:15378"/>
        <dbReference type="ChEBI" id="CHEBI:15379"/>
        <dbReference type="ChEBI" id="CHEBI:16240"/>
        <dbReference type="ChEBI" id="CHEBI:16301"/>
        <dbReference type="ChEBI" id="CHEBI:17632"/>
        <dbReference type="ChEBI" id="CHEBI:33190"/>
        <dbReference type="ChEBI" id="CHEBI:136067"/>
    </reaction>
</comment>
<dbReference type="InterPro" id="IPR004136">
    <property type="entry name" value="NMO"/>
</dbReference>
<dbReference type="RefSeq" id="WP_386027147.1">
    <property type="nucleotide sequence ID" value="NZ_JBHUHX010000032.1"/>
</dbReference>
<sequence length="354" mass="37208">MNLGQEFLARLGIRLPIVQAPMAGVSTPQLAAAVSNAGGLGSIGIGAVSAEQGRQQIEATRALTDRPFNVNVFCHAPAQRDPEREAAWLEHLAPLFAEAGVEPPAALNELYTSFLDDDDVFHMLLEQRPAVVSFHFGVPSPDRVRALSQAGIYTMATATHVQEADLIGKAGIDAIVAQGIEAGGHRGIFDADASDEGLATSVLVRMLVHKTRRPVIAAGGIIDGQGIRAVLDLGAAAAQLGTAFVLCPESSANESYRQNLKSTQAATTRLTRVLSGRPARGLVNRLVRHGEAAGSPAPAAYPLAYDATKQLAAAAAKLGLSEFAAQWAGQGAPLARERPAAELVEMLARELERR</sequence>
<keyword evidence="7" id="KW-0503">Monooxygenase</keyword>
<dbReference type="InterPro" id="IPR013785">
    <property type="entry name" value="Aldolase_TIM"/>
</dbReference>
<comment type="cofactor">
    <cofactor evidence="1">
        <name>FMN</name>
        <dbReference type="ChEBI" id="CHEBI:58210"/>
    </cofactor>
</comment>
<reference evidence="11" key="1">
    <citation type="journal article" date="2019" name="Int. J. Syst. Evol. Microbiol.">
        <title>The Global Catalogue of Microorganisms (GCM) 10K type strain sequencing project: providing services to taxonomists for standard genome sequencing and annotation.</title>
        <authorList>
            <consortium name="The Broad Institute Genomics Platform"/>
            <consortium name="The Broad Institute Genome Sequencing Center for Infectious Disease"/>
            <person name="Wu L."/>
            <person name="Ma J."/>
        </authorList>
    </citation>
    <scope>NUCLEOTIDE SEQUENCE [LARGE SCALE GENOMIC DNA]</scope>
    <source>
        <strain evidence="11">KACC 12597</strain>
    </source>
</reference>
<keyword evidence="5" id="KW-0288">FMN</keyword>
<evidence type="ECO:0000256" key="9">
    <source>
        <dbReference type="ARBA" id="ARBA00049401"/>
    </source>
</evidence>
<evidence type="ECO:0000256" key="8">
    <source>
        <dbReference type="ARBA" id="ARBA00031155"/>
    </source>
</evidence>
<keyword evidence="6 10" id="KW-0560">Oxidoreductase</keyword>
<evidence type="ECO:0000313" key="11">
    <source>
        <dbReference type="Proteomes" id="UP001597337"/>
    </source>
</evidence>
<name>A0ABW4Y9H0_9GAMM</name>
<accession>A0ABW4Y9H0</accession>
<evidence type="ECO:0000256" key="6">
    <source>
        <dbReference type="ARBA" id="ARBA00023002"/>
    </source>
</evidence>
<dbReference type="SUPFAM" id="SSF51412">
    <property type="entry name" value="Inosine monophosphate dehydrogenase (IMPDH)"/>
    <property type="match status" value="1"/>
</dbReference>
<comment type="caution">
    <text evidence="10">The sequence shown here is derived from an EMBL/GenBank/DDBJ whole genome shotgun (WGS) entry which is preliminary data.</text>
</comment>
<evidence type="ECO:0000256" key="7">
    <source>
        <dbReference type="ARBA" id="ARBA00023033"/>
    </source>
</evidence>
<evidence type="ECO:0000256" key="4">
    <source>
        <dbReference type="ARBA" id="ARBA00022630"/>
    </source>
</evidence>
<gene>
    <name evidence="10" type="ORF">ACFSJC_12450</name>
</gene>
<evidence type="ECO:0000256" key="2">
    <source>
        <dbReference type="ARBA" id="ARBA00009881"/>
    </source>
</evidence>
<keyword evidence="4" id="KW-0285">Flavoprotein</keyword>
<dbReference type="Gene3D" id="3.20.20.70">
    <property type="entry name" value="Aldolase class I"/>
    <property type="match status" value="1"/>
</dbReference>
<dbReference type="CDD" id="cd04730">
    <property type="entry name" value="NPD_like"/>
    <property type="match status" value="1"/>
</dbReference>
<keyword evidence="3" id="KW-0216">Detoxification</keyword>
<dbReference type="PANTHER" id="PTHR42747">
    <property type="entry name" value="NITRONATE MONOOXYGENASE-RELATED"/>
    <property type="match status" value="1"/>
</dbReference>
<dbReference type="Pfam" id="PF03060">
    <property type="entry name" value="NMO"/>
    <property type="match status" value="1"/>
</dbReference>
<evidence type="ECO:0000256" key="1">
    <source>
        <dbReference type="ARBA" id="ARBA00001917"/>
    </source>
</evidence>
<dbReference type="Proteomes" id="UP001597337">
    <property type="component" value="Unassembled WGS sequence"/>
</dbReference>
<keyword evidence="11" id="KW-1185">Reference proteome</keyword>
<comment type="similarity">
    <text evidence="2">Belongs to the nitronate monooxygenase family. NMO class I subfamily.</text>
</comment>
<organism evidence="10 11">
    <name type="scientific">Thiorhodococcus fuscus</name>
    <dbReference type="NCBI Taxonomy" id="527200"/>
    <lineage>
        <taxon>Bacteria</taxon>
        <taxon>Pseudomonadati</taxon>
        <taxon>Pseudomonadota</taxon>
        <taxon>Gammaproteobacteria</taxon>
        <taxon>Chromatiales</taxon>
        <taxon>Chromatiaceae</taxon>
        <taxon>Thiorhodococcus</taxon>
    </lineage>
</organism>
<evidence type="ECO:0000256" key="5">
    <source>
        <dbReference type="ARBA" id="ARBA00022643"/>
    </source>
</evidence>